<dbReference type="AlphaFoldDB" id="A0A4Y2IER3"/>
<protein>
    <submittedName>
        <fullName evidence="1">Uncharacterized protein</fullName>
    </submittedName>
</protein>
<gene>
    <name evidence="1" type="ORF">AVEN_158302_1</name>
</gene>
<evidence type="ECO:0000313" key="1">
    <source>
        <dbReference type="EMBL" id="GBM76158.1"/>
    </source>
</evidence>
<dbReference type="EMBL" id="BGPR01002603">
    <property type="protein sequence ID" value="GBM76158.1"/>
    <property type="molecule type" value="Genomic_DNA"/>
</dbReference>
<evidence type="ECO:0000313" key="2">
    <source>
        <dbReference type="Proteomes" id="UP000499080"/>
    </source>
</evidence>
<reference evidence="1 2" key="1">
    <citation type="journal article" date="2019" name="Sci. Rep.">
        <title>Orb-weaving spider Araneus ventricosus genome elucidates the spidroin gene catalogue.</title>
        <authorList>
            <person name="Kono N."/>
            <person name="Nakamura H."/>
            <person name="Ohtoshi R."/>
            <person name="Moran D.A.P."/>
            <person name="Shinohara A."/>
            <person name="Yoshida Y."/>
            <person name="Fujiwara M."/>
            <person name="Mori M."/>
            <person name="Tomita M."/>
            <person name="Arakawa K."/>
        </authorList>
    </citation>
    <scope>NUCLEOTIDE SEQUENCE [LARGE SCALE GENOMIC DNA]</scope>
</reference>
<proteinExistence type="predicted"/>
<dbReference type="Proteomes" id="UP000499080">
    <property type="component" value="Unassembled WGS sequence"/>
</dbReference>
<name>A0A4Y2IER3_ARAVE</name>
<comment type="caution">
    <text evidence="1">The sequence shown here is derived from an EMBL/GenBank/DDBJ whole genome shotgun (WGS) entry which is preliminary data.</text>
</comment>
<accession>A0A4Y2IER3</accession>
<keyword evidence="2" id="KW-1185">Reference proteome</keyword>
<dbReference type="OrthoDB" id="1933717at2759"/>
<sequence length="129" mass="14417">MAREKRNIHSHNIHARVVRKFGEVVPAQVSSSSSDGVSKLLVPTESTVPMRRMPDQFGEFSKSISPGRVETDALRNFQMGDSTPQESQTCSSMEALQPRDVADSVLYTLRTPVHVEVHDILLRPYNQPS</sequence>
<organism evidence="1 2">
    <name type="scientific">Araneus ventricosus</name>
    <name type="common">Orbweaver spider</name>
    <name type="synonym">Epeira ventricosa</name>
    <dbReference type="NCBI Taxonomy" id="182803"/>
    <lineage>
        <taxon>Eukaryota</taxon>
        <taxon>Metazoa</taxon>
        <taxon>Ecdysozoa</taxon>
        <taxon>Arthropoda</taxon>
        <taxon>Chelicerata</taxon>
        <taxon>Arachnida</taxon>
        <taxon>Araneae</taxon>
        <taxon>Araneomorphae</taxon>
        <taxon>Entelegynae</taxon>
        <taxon>Araneoidea</taxon>
        <taxon>Araneidae</taxon>
        <taxon>Araneus</taxon>
    </lineage>
</organism>